<name>A0A927M8A2_9ACTN</name>
<keyword evidence="4" id="KW-1185">Reference proteome</keyword>
<dbReference type="AlphaFoldDB" id="A0A927M8A2"/>
<feature type="transmembrane region" description="Helical" evidence="2">
    <location>
        <begin position="36"/>
        <end position="62"/>
    </location>
</feature>
<dbReference type="RefSeq" id="WP_192769371.1">
    <property type="nucleotide sequence ID" value="NZ_JADBEB010000001.1"/>
</dbReference>
<evidence type="ECO:0000313" key="3">
    <source>
        <dbReference type="EMBL" id="MBE1490008.1"/>
    </source>
</evidence>
<dbReference type="EMBL" id="JADBEB010000001">
    <property type="protein sequence ID" value="MBE1490008.1"/>
    <property type="molecule type" value="Genomic_DNA"/>
</dbReference>
<keyword evidence="2" id="KW-0472">Membrane</keyword>
<proteinExistence type="predicted"/>
<gene>
    <name evidence="3" type="ORF">H4W31_005646</name>
</gene>
<keyword evidence="2" id="KW-1133">Transmembrane helix</keyword>
<reference evidence="3" key="1">
    <citation type="submission" date="2020-10" db="EMBL/GenBank/DDBJ databases">
        <title>Sequencing the genomes of 1000 actinobacteria strains.</title>
        <authorList>
            <person name="Klenk H.-P."/>
        </authorList>
    </citation>
    <scope>NUCLEOTIDE SEQUENCE</scope>
    <source>
        <strain evidence="3">DSM 46832</strain>
    </source>
</reference>
<protein>
    <submittedName>
        <fullName evidence="3">Uncharacterized protein</fullName>
    </submittedName>
</protein>
<comment type="caution">
    <text evidence="3">The sequence shown here is derived from an EMBL/GenBank/DDBJ whole genome shotgun (WGS) entry which is preliminary data.</text>
</comment>
<organism evidence="3 4">
    <name type="scientific">Plantactinospora soyae</name>
    <dbReference type="NCBI Taxonomy" id="1544732"/>
    <lineage>
        <taxon>Bacteria</taxon>
        <taxon>Bacillati</taxon>
        <taxon>Actinomycetota</taxon>
        <taxon>Actinomycetes</taxon>
        <taxon>Micromonosporales</taxon>
        <taxon>Micromonosporaceae</taxon>
        <taxon>Plantactinospora</taxon>
    </lineage>
</organism>
<evidence type="ECO:0000313" key="4">
    <source>
        <dbReference type="Proteomes" id="UP000649753"/>
    </source>
</evidence>
<feature type="compositionally biased region" description="Pro residues" evidence="1">
    <location>
        <begin position="79"/>
        <end position="91"/>
    </location>
</feature>
<evidence type="ECO:0000256" key="2">
    <source>
        <dbReference type="SAM" id="Phobius"/>
    </source>
</evidence>
<accession>A0A927M8A2</accession>
<keyword evidence="2" id="KW-0812">Transmembrane</keyword>
<dbReference type="Proteomes" id="UP000649753">
    <property type="component" value="Unassembled WGS sequence"/>
</dbReference>
<sequence>MTSPPPPGPAGYPGMLPPRPGMVVPPPAPPKSNGPLIIGLVAGFLALCLIGVCGVVAVGMAIENRKDNTRTTAGSTYAPPEPLPTTTPAPPPAPARIGQCIGVDAGGGFLGVGNCNGSSGTYRVVSVDYDRRGCAEPGMPYITENGYRLCLEHHLVRFFCYKFPKDEGWVVHAPKCKAKGTVHLIDIVPGASNGNKCTRDRKWNRWYRFTYPTVVYCVMQY</sequence>
<feature type="region of interest" description="Disordered" evidence="1">
    <location>
        <begin position="70"/>
        <end position="91"/>
    </location>
</feature>
<evidence type="ECO:0000256" key="1">
    <source>
        <dbReference type="SAM" id="MobiDB-lite"/>
    </source>
</evidence>